<dbReference type="EMBL" id="BMFK01000001">
    <property type="protein sequence ID" value="GGE68301.1"/>
    <property type="molecule type" value="Genomic_DNA"/>
</dbReference>
<proteinExistence type="predicted"/>
<reference evidence="2" key="2">
    <citation type="submission" date="2020-09" db="EMBL/GenBank/DDBJ databases">
        <authorList>
            <person name="Sun Q."/>
            <person name="Zhou Y."/>
        </authorList>
    </citation>
    <scope>NUCLEOTIDE SEQUENCE</scope>
    <source>
        <strain evidence="2">CGMCC 1.12698</strain>
    </source>
</reference>
<dbReference type="Proteomes" id="UP000605259">
    <property type="component" value="Unassembled WGS sequence"/>
</dbReference>
<protein>
    <submittedName>
        <fullName evidence="2">N-acetyltransferase</fullName>
    </submittedName>
</protein>
<dbReference type="AlphaFoldDB" id="A0A917EPS6"/>
<evidence type="ECO:0000313" key="2">
    <source>
        <dbReference type="EMBL" id="GGE68301.1"/>
    </source>
</evidence>
<reference evidence="2" key="1">
    <citation type="journal article" date="2014" name="Int. J. Syst. Evol. Microbiol.">
        <title>Complete genome sequence of Corynebacterium casei LMG S-19264T (=DSM 44701T), isolated from a smear-ripened cheese.</title>
        <authorList>
            <consortium name="US DOE Joint Genome Institute (JGI-PGF)"/>
            <person name="Walter F."/>
            <person name="Albersmeier A."/>
            <person name="Kalinowski J."/>
            <person name="Ruckert C."/>
        </authorList>
    </citation>
    <scope>NUCLEOTIDE SEQUENCE</scope>
    <source>
        <strain evidence="2">CGMCC 1.12698</strain>
    </source>
</reference>
<evidence type="ECO:0000259" key="1">
    <source>
        <dbReference type="PROSITE" id="PS51186"/>
    </source>
</evidence>
<dbReference type="GO" id="GO:0016747">
    <property type="term" value="F:acyltransferase activity, transferring groups other than amino-acyl groups"/>
    <property type="evidence" value="ECO:0007669"/>
    <property type="project" value="InterPro"/>
</dbReference>
<name>A0A917EPS6_9BACI</name>
<dbReference type="RefSeq" id="WP_188388024.1">
    <property type="nucleotide sequence ID" value="NZ_BMFK01000001.1"/>
</dbReference>
<keyword evidence="3" id="KW-1185">Reference proteome</keyword>
<organism evidence="2 3">
    <name type="scientific">Priestia taiwanensis</name>
    <dbReference type="NCBI Taxonomy" id="1347902"/>
    <lineage>
        <taxon>Bacteria</taxon>
        <taxon>Bacillati</taxon>
        <taxon>Bacillota</taxon>
        <taxon>Bacilli</taxon>
        <taxon>Bacillales</taxon>
        <taxon>Bacillaceae</taxon>
        <taxon>Priestia</taxon>
    </lineage>
</organism>
<evidence type="ECO:0000313" key="3">
    <source>
        <dbReference type="Proteomes" id="UP000605259"/>
    </source>
</evidence>
<accession>A0A917EPS6</accession>
<dbReference type="InterPro" id="IPR000182">
    <property type="entry name" value="GNAT_dom"/>
</dbReference>
<sequence>MLHFEKLTEETVYIASEMVNSNKEYNVLENGCETRTEAEIREEFCSGIGEHYFIKADDTYIGLFSYLDRHDKDGYPWIGLFMIHGDYQGYGYGTMAYVELMNWLEQKGKKALRLAVLKNNEKGRRFWEGFSFTYVEEKTTPKGHVVDVYEKTI</sequence>
<dbReference type="Pfam" id="PF00583">
    <property type="entry name" value="Acetyltransf_1"/>
    <property type="match status" value="1"/>
</dbReference>
<dbReference type="InterPro" id="IPR016181">
    <property type="entry name" value="Acyl_CoA_acyltransferase"/>
</dbReference>
<feature type="domain" description="N-acetyltransferase" evidence="1">
    <location>
        <begin position="2"/>
        <end position="153"/>
    </location>
</feature>
<comment type="caution">
    <text evidence="2">The sequence shown here is derived from an EMBL/GenBank/DDBJ whole genome shotgun (WGS) entry which is preliminary data.</text>
</comment>
<dbReference type="SUPFAM" id="SSF55729">
    <property type="entry name" value="Acyl-CoA N-acyltransferases (Nat)"/>
    <property type="match status" value="1"/>
</dbReference>
<dbReference type="PROSITE" id="PS51186">
    <property type="entry name" value="GNAT"/>
    <property type="match status" value="1"/>
</dbReference>
<dbReference type="Gene3D" id="3.40.630.30">
    <property type="match status" value="1"/>
</dbReference>
<gene>
    <name evidence="2" type="ORF">GCM10007140_17960</name>
</gene>
<dbReference type="CDD" id="cd04301">
    <property type="entry name" value="NAT_SF"/>
    <property type="match status" value="1"/>
</dbReference>